<comment type="catalytic activity">
    <reaction evidence="1">
        <text>ATP + protein L-histidine = ADP + protein N-phospho-L-histidine.</text>
        <dbReference type="EC" id="2.7.13.3"/>
    </reaction>
</comment>
<dbReference type="OrthoDB" id="921707at2"/>
<dbReference type="PROSITE" id="PS50109">
    <property type="entry name" value="HIS_KIN"/>
    <property type="match status" value="1"/>
</dbReference>
<evidence type="ECO:0000256" key="2">
    <source>
        <dbReference type="ARBA" id="ARBA00012438"/>
    </source>
</evidence>
<organism evidence="7 8">
    <name type="scientific">Chitinophaga filiformis</name>
    <name type="common">Myxococcus filiformis</name>
    <name type="synonym">Flexibacter filiformis</name>
    <dbReference type="NCBI Taxonomy" id="104663"/>
    <lineage>
        <taxon>Bacteria</taxon>
        <taxon>Pseudomonadati</taxon>
        <taxon>Bacteroidota</taxon>
        <taxon>Chitinophagia</taxon>
        <taxon>Chitinophagales</taxon>
        <taxon>Chitinophagaceae</taxon>
        <taxon>Chitinophaga</taxon>
    </lineage>
</organism>
<dbReference type="AlphaFoldDB" id="A0A1G7ZEY9"/>
<dbReference type="Gene3D" id="3.30.565.10">
    <property type="entry name" value="Histidine kinase-like ATPase, C-terminal domain"/>
    <property type="match status" value="1"/>
</dbReference>
<reference evidence="7 8" key="1">
    <citation type="submission" date="2016-10" db="EMBL/GenBank/DDBJ databases">
        <authorList>
            <person name="de Groot N.N."/>
        </authorList>
    </citation>
    <scope>NUCLEOTIDE SEQUENCE [LARGE SCALE GENOMIC DNA]</scope>
    <source>
        <strain evidence="7 8">DSM 527</strain>
    </source>
</reference>
<dbReference type="Pfam" id="PF02518">
    <property type="entry name" value="HATPase_c"/>
    <property type="match status" value="1"/>
</dbReference>
<dbReference type="SUPFAM" id="SSF55874">
    <property type="entry name" value="ATPase domain of HSP90 chaperone/DNA topoisomerase II/histidine kinase"/>
    <property type="match status" value="1"/>
</dbReference>
<dbReference type="PANTHER" id="PTHR43547:SF2">
    <property type="entry name" value="HYBRID SIGNAL TRANSDUCTION HISTIDINE KINASE C"/>
    <property type="match status" value="1"/>
</dbReference>
<evidence type="ECO:0000313" key="8">
    <source>
        <dbReference type="Proteomes" id="UP000199045"/>
    </source>
</evidence>
<feature type="coiled-coil region" evidence="4">
    <location>
        <begin position="292"/>
        <end position="319"/>
    </location>
</feature>
<dbReference type="InterPro" id="IPR003594">
    <property type="entry name" value="HATPase_dom"/>
</dbReference>
<dbReference type="STRING" id="104663.SAMN04488121_108247"/>
<evidence type="ECO:0000256" key="5">
    <source>
        <dbReference type="SAM" id="Phobius"/>
    </source>
</evidence>
<dbReference type="RefSeq" id="WP_089836545.1">
    <property type="nucleotide sequence ID" value="NZ_FNBN01000008.1"/>
</dbReference>
<keyword evidence="4" id="KW-0175">Coiled coil</keyword>
<evidence type="ECO:0000313" key="7">
    <source>
        <dbReference type="EMBL" id="SDH07343.1"/>
    </source>
</evidence>
<dbReference type="SUPFAM" id="SSF47384">
    <property type="entry name" value="Homodimeric domain of signal transducing histidine kinase"/>
    <property type="match status" value="1"/>
</dbReference>
<accession>A0A1G7ZEY9</accession>
<evidence type="ECO:0000256" key="1">
    <source>
        <dbReference type="ARBA" id="ARBA00000085"/>
    </source>
</evidence>
<dbReference type="SMART" id="SM00387">
    <property type="entry name" value="HATPase_c"/>
    <property type="match status" value="1"/>
</dbReference>
<feature type="transmembrane region" description="Helical" evidence="5">
    <location>
        <begin position="7"/>
        <end position="27"/>
    </location>
</feature>
<protein>
    <recommendedName>
        <fullName evidence="2">histidine kinase</fullName>
        <ecNumber evidence="2">2.7.13.3</ecNumber>
    </recommendedName>
</protein>
<evidence type="ECO:0000259" key="6">
    <source>
        <dbReference type="PROSITE" id="PS50109"/>
    </source>
</evidence>
<dbReference type="SMART" id="SM00388">
    <property type="entry name" value="HisKA"/>
    <property type="match status" value="1"/>
</dbReference>
<dbReference type="EC" id="2.7.13.3" evidence="2"/>
<keyword evidence="5" id="KW-0472">Membrane</keyword>
<keyword evidence="7" id="KW-0808">Transferase</keyword>
<proteinExistence type="predicted"/>
<dbReference type="InterPro" id="IPR003661">
    <property type="entry name" value="HisK_dim/P_dom"/>
</dbReference>
<evidence type="ECO:0000256" key="3">
    <source>
        <dbReference type="ARBA" id="ARBA00022553"/>
    </source>
</evidence>
<dbReference type="InterPro" id="IPR036097">
    <property type="entry name" value="HisK_dim/P_sf"/>
</dbReference>
<dbReference type="CDD" id="cd00082">
    <property type="entry name" value="HisKA"/>
    <property type="match status" value="1"/>
</dbReference>
<dbReference type="InterPro" id="IPR005467">
    <property type="entry name" value="His_kinase_dom"/>
</dbReference>
<sequence>MGKVRKRIWWIAIPALLAVLLFQLYWLRQTYQSQQEAFVATATEAFHNVYDNAIIISARIKSGGKPAEKKYTIQAMIDVDKTSKDDPAPAGPRAFIRYDSTEERPKKSIPEDIHLDTSIANTNMSFDTISPLAHFVSTVFSSFTDVRPDIDTLNKYYRRELDKRHIPLYFKVLIGRKEIDTTVNRPTLLIYPGMNNPDKMMGVQFSGLTTYLLKKMSSAIILSIFIAFLIIGCIWTLWRIILRQEKLESMKREFISHVTHELKTPVSILKATNEALLTFRGINDPDKTERYLRHSKAELDKLQDLIDKIMQVTREEQEQLPLSLTPTDLKVLVNEAVVRFAHLPGVTIGQQYDLQEGHFQTDTTAFHTILSNLLDNAVKYNDKPQKEIFVSVKELTGHYSFTVKDNGNGIEKQHFPFLFDKFYRVVQGDRHDTKGYGLGLSHVKALLHQLHGSISVSSMPGNGTIFIFQLPKYEKDQTATG</sequence>
<dbReference type="CDD" id="cd00075">
    <property type="entry name" value="HATPase"/>
    <property type="match status" value="1"/>
</dbReference>
<feature type="domain" description="Histidine kinase" evidence="6">
    <location>
        <begin position="257"/>
        <end position="474"/>
    </location>
</feature>
<dbReference type="Gene3D" id="1.10.287.130">
    <property type="match status" value="1"/>
</dbReference>
<keyword evidence="3" id="KW-0597">Phosphoprotein</keyword>
<dbReference type="EMBL" id="FNBN01000008">
    <property type="protein sequence ID" value="SDH07343.1"/>
    <property type="molecule type" value="Genomic_DNA"/>
</dbReference>
<dbReference type="PRINTS" id="PR00344">
    <property type="entry name" value="BCTRLSENSOR"/>
</dbReference>
<dbReference type="Pfam" id="PF00512">
    <property type="entry name" value="HisKA"/>
    <property type="match status" value="1"/>
</dbReference>
<name>A0A1G7ZEY9_CHIFI</name>
<dbReference type="InterPro" id="IPR004358">
    <property type="entry name" value="Sig_transdc_His_kin-like_C"/>
</dbReference>
<dbReference type="PANTHER" id="PTHR43547">
    <property type="entry name" value="TWO-COMPONENT HISTIDINE KINASE"/>
    <property type="match status" value="1"/>
</dbReference>
<evidence type="ECO:0000256" key="4">
    <source>
        <dbReference type="SAM" id="Coils"/>
    </source>
</evidence>
<feature type="transmembrane region" description="Helical" evidence="5">
    <location>
        <begin position="219"/>
        <end position="242"/>
    </location>
</feature>
<dbReference type="GO" id="GO:0000155">
    <property type="term" value="F:phosphorelay sensor kinase activity"/>
    <property type="evidence" value="ECO:0007669"/>
    <property type="project" value="InterPro"/>
</dbReference>
<dbReference type="Proteomes" id="UP000199045">
    <property type="component" value="Unassembled WGS sequence"/>
</dbReference>
<gene>
    <name evidence="7" type="ORF">SAMN04488121_108247</name>
</gene>
<keyword evidence="7" id="KW-0418">Kinase</keyword>
<keyword evidence="5" id="KW-1133">Transmembrane helix</keyword>
<keyword evidence="5" id="KW-0812">Transmembrane</keyword>
<dbReference type="InterPro" id="IPR036890">
    <property type="entry name" value="HATPase_C_sf"/>
</dbReference>